<evidence type="ECO:0000313" key="2">
    <source>
        <dbReference type="Proteomes" id="UP000267524"/>
    </source>
</evidence>
<name>A0A3M7L9U3_9FLAO</name>
<organism evidence="1 2">
    <name type="scientific">Chryseobacterium nematophagum</name>
    <dbReference type="NCBI Taxonomy" id="2305228"/>
    <lineage>
        <taxon>Bacteria</taxon>
        <taxon>Pseudomonadati</taxon>
        <taxon>Bacteroidota</taxon>
        <taxon>Flavobacteriia</taxon>
        <taxon>Flavobacteriales</taxon>
        <taxon>Weeksellaceae</taxon>
        <taxon>Chryseobacterium group</taxon>
        <taxon>Chryseobacterium</taxon>
    </lineage>
</organism>
<dbReference type="Proteomes" id="UP000267524">
    <property type="component" value="Unassembled WGS sequence"/>
</dbReference>
<dbReference type="EMBL" id="QWIV01000013">
    <property type="protein sequence ID" value="RMZ59523.1"/>
    <property type="molecule type" value="Genomic_DNA"/>
</dbReference>
<gene>
    <name evidence="1" type="ORF">D1632_07775</name>
</gene>
<protein>
    <submittedName>
        <fullName evidence="1">Uncharacterized protein</fullName>
    </submittedName>
</protein>
<accession>A0A3M7L9U3</accession>
<proteinExistence type="predicted"/>
<dbReference type="AlphaFoldDB" id="A0A3M7L9U3"/>
<evidence type="ECO:0000313" key="1">
    <source>
        <dbReference type="EMBL" id="RMZ59523.1"/>
    </source>
</evidence>
<keyword evidence="2" id="KW-1185">Reference proteome</keyword>
<sequence length="99" mass="11614">MFTFEYVAGHGGSTEENSALFETEVRLREGVKIFTVAGNQVYTINNYMYNTRGAFRANTHKMDILNNSGRVLLWKFSFKNRQCCIILFFFTRIYFKCLL</sequence>
<comment type="caution">
    <text evidence="1">The sequence shown here is derived from an EMBL/GenBank/DDBJ whole genome shotgun (WGS) entry which is preliminary data.</text>
</comment>
<reference evidence="1 2" key="1">
    <citation type="submission" date="2018-08" db="EMBL/GenBank/DDBJ databases">
        <title>Chryseobacterium nematophagum: a novel matrix digesting pathogen of nematodes.</title>
        <authorList>
            <person name="Page A."/>
            <person name="Roberts M."/>
            <person name="Felix M.-A."/>
            <person name="Weir W."/>
        </authorList>
    </citation>
    <scope>NUCLEOTIDE SEQUENCE [LARGE SCALE GENOMIC DNA]</scope>
    <source>
        <strain evidence="1 2">JUb275</strain>
    </source>
</reference>
<dbReference type="RefSeq" id="WP_122546645.1">
    <property type="nucleotide sequence ID" value="NZ_QWIV01000013.1"/>
</dbReference>